<dbReference type="PANTHER" id="PTHR24198:SF165">
    <property type="entry name" value="ANKYRIN REPEAT-CONTAINING PROTEIN-RELATED"/>
    <property type="match status" value="1"/>
</dbReference>
<dbReference type="PRINTS" id="PR01415">
    <property type="entry name" value="ANKYRIN"/>
</dbReference>
<dbReference type="InterPro" id="IPR036770">
    <property type="entry name" value="Ankyrin_rpt-contain_sf"/>
</dbReference>
<dbReference type="Pfam" id="PF24883">
    <property type="entry name" value="NPHP3_N"/>
    <property type="match status" value="1"/>
</dbReference>
<feature type="domain" description="GPI inositol-deacylase winged helix" evidence="4">
    <location>
        <begin position="516"/>
        <end position="598"/>
    </location>
</feature>
<dbReference type="PANTHER" id="PTHR24198">
    <property type="entry name" value="ANKYRIN REPEAT AND PROTEIN KINASE DOMAIN-CONTAINING PROTEIN"/>
    <property type="match status" value="1"/>
</dbReference>
<proteinExistence type="predicted"/>
<dbReference type="PROSITE" id="PS50297">
    <property type="entry name" value="ANK_REP_REGION"/>
    <property type="match status" value="9"/>
</dbReference>
<dbReference type="SMART" id="SM00248">
    <property type="entry name" value="ANK"/>
    <property type="match status" value="13"/>
</dbReference>
<keyword evidence="7" id="KW-1185">Reference proteome</keyword>
<dbReference type="Gene3D" id="1.25.40.20">
    <property type="entry name" value="Ankyrin repeat-containing domain"/>
    <property type="match status" value="6"/>
</dbReference>
<feature type="repeat" description="ANK" evidence="3">
    <location>
        <begin position="1059"/>
        <end position="1091"/>
    </location>
</feature>
<feature type="repeat" description="ANK" evidence="3">
    <location>
        <begin position="894"/>
        <end position="926"/>
    </location>
</feature>
<dbReference type="Pfam" id="PF00023">
    <property type="entry name" value="Ank"/>
    <property type="match status" value="2"/>
</dbReference>
<dbReference type="EMBL" id="JAGHQM010000443">
    <property type="protein sequence ID" value="KAH0561957.1"/>
    <property type="molecule type" value="Genomic_DNA"/>
</dbReference>
<feature type="repeat" description="ANK" evidence="3">
    <location>
        <begin position="1157"/>
        <end position="1201"/>
    </location>
</feature>
<dbReference type="Pfam" id="PF13637">
    <property type="entry name" value="Ank_4"/>
    <property type="match status" value="1"/>
</dbReference>
<gene>
    <name evidence="6" type="ORF">GP486_003334</name>
</gene>
<feature type="repeat" description="ANK" evidence="3">
    <location>
        <begin position="795"/>
        <end position="827"/>
    </location>
</feature>
<feature type="repeat" description="ANK" evidence="3">
    <location>
        <begin position="861"/>
        <end position="893"/>
    </location>
</feature>
<dbReference type="InterPro" id="IPR002110">
    <property type="entry name" value="Ankyrin_rpt"/>
</dbReference>
<dbReference type="InterPro" id="IPR054471">
    <property type="entry name" value="GPIID_WHD"/>
</dbReference>
<organism evidence="6 7">
    <name type="scientific">Trichoglossum hirsutum</name>
    <dbReference type="NCBI Taxonomy" id="265104"/>
    <lineage>
        <taxon>Eukaryota</taxon>
        <taxon>Fungi</taxon>
        <taxon>Dikarya</taxon>
        <taxon>Ascomycota</taxon>
        <taxon>Pezizomycotina</taxon>
        <taxon>Geoglossomycetes</taxon>
        <taxon>Geoglossales</taxon>
        <taxon>Geoglossaceae</taxon>
        <taxon>Trichoglossum</taxon>
    </lineage>
</organism>
<dbReference type="Pfam" id="PF12796">
    <property type="entry name" value="Ank_2"/>
    <property type="match status" value="3"/>
</dbReference>
<dbReference type="Gene3D" id="3.40.50.300">
    <property type="entry name" value="P-loop containing nucleotide triphosphate hydrolases"/>
    <property type="match status" value="1"/>
</dbReference>
<feature type="repeat" description="ANK" evidence="3">
    <location>
        <begin position="927"/>
        <end position="959"/>
    </location>
</feature>
<evidence type="ECO:0000313" key="6">
    <source>
        <dbReference type="EMBL" id="KAH0561957.1"/>
    </source>
</evidence>
<dbReference type="Pfam" id="PF22939">
    <property type="entry name" value="WHD_GPIID"/>
    <property type="match status" value="1"/>
</dbReference>
<feature type="repeat" description="ANK" evidence="3">
    <location>
        <begin position="960"/>
        <end position="992"/>
    </location>
</feature>
<dbReference type="PROSITE" id="PS50088">
    <property type="entry name" value="ANK_REPEAT"/>
    <property type="match status" value="11"/>
</dbReference>
<keyword evidence="2 3" id="KW-0040">ANK repeat</keyword>
<feature type="repeat" description="ANK" evidence="3">
    <location>
        <begin position="1091"/>
        <end position="1123"/>
    </location>
</feature>
<evidence type="ECO:0000256" key="2">
    <source>
        <dbReference type="ARBA" id="ARBA00023043"/>
    </source>
</evidence>
<feature type="domain" description="Nephrocystin 3-like N-terminal" evidence="5">
    <location>
        <begin position="235"/>
        <end position="397"/>
    </location>
</feature>
<name>A0A9P8RQU4_9PEZI</name>
<evidence type="ECO:0000256" key="3">
    <source>
        <dbReference type="PROSITE-ProRule" id="PRU00023"/>
    </source>
</evidence>
<reference evidence="6" key="1">
    <citation type="submission" date="2021-03" db="EMBL/GenBank/DDBJ databases">
        <title>Comparative genomics and phylogenomic investigation of the class Geoglossomycetes provide insights into ecological specialization and systematics.</title>
        <authorList>
            <person name="Melie T."/>
            <person name="Pirro S."/>
            <person name="Miller A.N."/>
            <person name="Quandt A."/>
        </authorList>
    </citation>
    <scope>NUCLEOTIDE SEQUENCE</scope>
    <source>
        <strain evidence="6">CAQ_001_2017</strain>
    </source>
</reference>
<evidence type="ECO:0000259" key="5">
    <source>
        <dbReference type="Pfam" id="PF24883"/>
    </source>
</evidence>
<evidence type="ECO:0000259" key="4">
    <source>
        <dbReference type="Pfam" id="PF22939"/>
    </source>
</evidence>
<evidence type="ECO:0000313" key="7">
    <source>
        <dbReference type="Proteomes" id="UP000750711"/>
    </source>
</evidence>
<evidence type="ECO:0008006" key="8">
    <source>
        <dbReference type="Google" id="ProtNLM"/>
    </source>
</evidence>
<dbReference type="InterPro" id="IPR027417">
    <property type="entry name" value="P-loop_NTPase"/>
</dbReference>
<keyword evidence="1" id="KW-0677">Repeat</keyword>
<comment type="caution">
    <text evidence="6">The sequence shown here is derived from an EMBL/GenBank/DDBJ whole genome shotgun (WGS) entry which is preliminary data.</text>
</comment>
<feature type="repeat" description="ANK" evidence="3">
    <location>
        <begin position="1124"/>
        <end position="1156"/>
    </location>
</feature>
<dbReference type="AlphaFoldDB" id="A0A9P8RQU4"/>
<sequence>MTDPFSVGTGIASIIGVALQLTIITKEFASGWKNCPDEVSSLHQELTCLQDVLENLEAFLRNESNHHFEKTSALYSAAGEYVLKLESLRKKLQRHVPTEGNKIRQALERVKWPLERREVQKTLLELQRYAQLFNFAMSIDGCKLLSQTSSDILETLNILRTLSTDVAGLSQQLSQLIQTVVSLPDRSNRIEMISQSLRALESKWDAKNRQRLLDRLSCIDNESKHRKLRKIRHHGTGMWIIDSEPFKDWKEESGSSCLCCYGIPGSGKTILVSSVIDTLKASVTNSPLTVVAYHYCDYSAPNSLEMPSILRATIKQLLEQHSDIPDHITQNLQECCLTDDELLTTYLFLVISLFPKVFLLIDGVDELGKEEQIAVLSILKRLAGSTDSTVKIFTSSRREEPYIVKQLEGFRRIDLSTSNLSSDIARFVKETVKSKIESGELVIRNPSLEQDIVKVLVDGADGMFLWIKFQIAELCEATTDSAIREVLRTLPRGLVATYERILEKITASTGGAGKTIIAIKMFKWIVCAKRPLKIDELKEAVGVEPTDSFLDPDKIPTNDEHLIRCCGNLVVFDTDDRTIRLAHYTVQQFLLSESTKSEQFHFRQLEAELEVGEICVAYLSFSEFETQMTKSKPKRLLPRTEIVGNYIWRQLPLPRIVTEIISFLWRHGVSRAPENQIGQIDYLNLLQNLQQMKPLCETMEQRYRLLRYSIDNWTFHTLKFSEKIDAWRLFRTLAMEKELQLLNQPPKGPDLLHYYGLTAKNDRSLELLRLICQRGHESVLSLLLDAGAIDRRDLEDSSLVSDATKFQHEGVLKLLLENGANPNARDDRGNPVIYIAAMNSHEAAIKMLLAHEADVNSAGFLGSTALHLFAGYGHEAIVRLLIEKGADIKAKDNRGISALCSAASGGHDLVMRLLIERGVDVDATSNQGETVLHWAAKTGQPAAVQLLLEKGVNIEATNSDGRTALYLAVRTGNVAVMQLLLENGADVDVTDHTGLTGLSLAAIKGHKAALQLLIKNGADINAGDRYGNTALHQAATGGRELVIPLLIEKGADIKAKDNRDQTALFRAARFGREEIVQLLIDMGAEAEKNIEGETALFAAAWNGHSEVVRILVEKGVDINVENSTGDTALHGTANRGHHALVRLMAEMGADVNAKNNDGKTPLHSVAISMANSVNPEKGKRDYNATVRVLLEKGADVKAKDNFGRTPLRYATDAKCEPLVRLLKSA</sequence>
<dbReference type="SUPFAM" id="SSF48403">
    <property type="entry name" value="Ankyrin repeat"/>
    <property type="match status" value="2"/>
</dbReference>
<evidence type="ECO:0000256" key="1">
    <source>
        <dbReference type="ARBA" id="ARBA00022737"/>
    </source>
</evidence>
<accession>A0A9P8RQU4</accession>
<feature type="repeat" description="ANK" evidence="3">
    <location>
        <begin position="1026"/>
        <end position="1058"/>
    </location>
</feature>
<dbReference type="SUPFAM" id="SSF52540">
    <property type="entry name" value="P-loop containing nucleoside triphosphate hydrolases"/>
    <property type="match status" value="1"/>
</dbReference>
<protein>
    <recommendedName>
        <fullName evidence="8">Ankyrin repeat protein</fullName>
    </recommendedName>
</protein>
<dbReference type="Proteomes" id="UP000750711">
    <property type="component" value="Unassembled WGS sequence"/>
</dbReference>
<dbReference type="InterPro" id="IPR056884">
    <property type="entry name" value="NPHP3-like_N"/>
</dbReference>
<feature type="repeat" description="ANK" evidence="3">
    <location>
        <begin position="993"/>
        <end position="1025"/>
    </location>
</feature>